<sequence length="109" mass="11532">MWIGLVYFFWFLAIVAFLFEVFALVDALRTPAGAYAAASKQSKNLWVILLVVANVVGLAGAAGMVSLIQILPIAAFVVAAIYLADVRPAVAPYRKRGGGSASSGPYGPW</sequence>
<gene>
    <name evidence="2" type="ORF">HNR21_002119</name>
</gene>
<feature type="transmembrane region" description="Helical" evidence="1">
    <location>
        <begin position="68"/>
        <end position="86"/>
    </location>
</feature>
<evidence type="ECO:0008006" key="4">
    <source>
        <dbReference type="Google" id="ProtNLM"/>
    </source>
</evidence>
<dbReference type="Pfam" id="PF10724">
    <property type="entry name" value="DUF2516"/>
    <property type="match status" value="1"/>
</dbReference>
<comment type="caution">
    <text evidence="2">The sequence shown here is derived from an EMBL/GenBank/DDBJ whole genome shotgun (WGS) entry which is preliminary data.</text>
</comment>
<feature type="transmembrane region" description="Helical" evidence="1">
    <location>
        <begin position="6"/>
        <end position="25"/>
    </location>
</feature>
<feature type="transmembrane region" description="Helical" evidence="1">
    <location>
        <begin position="45"/>
        <end position="62"/>
    </location>
</feature>
<accession>A0A7W3MWK1</accession>
<dbReference type="InterPro" id="IPR019662">
    <property type="entry name" value="DUF2516"/>
</dbReference>
<reference evidence="2 3" key="1">
    <citation type="submission" date="2020-08" db="EMBL/GenBank/DDBJ databases">
        <title>Sequencing the genomes of 1000 actinobacteria strains.</title>
        <authorList>
            <person name="Klenk H.-P."/>
        </authorList>
    </citation>
    <scope>NUCLEOTIDE SEQUENCE [LARGE SCALE GENOMIC DNA]</scope>
    <source>
        <strain evidence="2 3">DSM 45823</strain>
    </source>
</reference>
<organism evidence="2 3">
    <name type="scientific">Thermomonospora cellulosilytica</name>
    <dbReference type="NCBI Taxonomy" id="1411118"/>
    <lineage>
        <taxon>Bacteria</taxon>
        <taxon>Bacillati</taxon>
        <taxon>Actinomycetota</taxon>
        <taxon>Actinomycetes</taxon>
        <taxon>Streptosporangiales</taxon>
        <taxon>Thermomonosporaceae</taxon>
        <taxon>Thermomonospora</taxon>
    </lineage>
</organism>
<dbReference type="AlphaFoldDB" id="A0A7W3MWK1"/>
<proteinExistence type="predicted"/>
<protein>
    <recommendedName>
        <fullName evidence="4">DUF2516 family protein</fullName>
    </recommendedName>
</protein>
<evidence type="ECO:0000313" key="2">
    <source>
        <dbReference type="EMBL" id="MBA9003237.1"/>
    </source>
</evidence>
<keyword evidence="1" id="KW-1133">Transmembrane helix</keyword>
<dbReference type="Proteomes" id="UP000539313">
    <property type="component" value="Unassembled WGS sequence"/>
</dbReference>
<keyword evidence="3" id="KW-1185">Reference proteome</keyword>
<name>A0A7W3MWK1_9ACTN</name>
<keyword evidence="1" id="KW-0812">Transmembrane</keyword>
<dbReference type="RefSeq" id="WP_119726993.1">
    <property type="nucleotide sequence ID" value="NZ_JACJII010000001.1"/>
</dbReference>
<evidence type="ECO:0000256" key="1">
    <source>
        <dbReference type="SAM" id="Phobius"/>
    </source>
</evidence>
<evidence type="ECO:0000313" key="3">
    <source>
        <dbReference type="Proteomes" id="UP000539313"/>
    </source>
</evidence>
<keyword evidence="1" id="KW-0472">Membrane</keyword>
<dbReference type="EMBL" id="JACJII010000001">
    <property type="protein sequence ID" value="MBA9003237.1"/>
    <property type="molecule type" value="Genomic_DNA"/>
</dbReference>